<keyword evidence="2" id="KW-1185">Reference proteome</keyword>
<protein>
    <submittedName>
        <fullName evidence="1">Uncharacterized protein</fullName>
    </submittedName>
</protein>
<evidence type="ECO:0000313" key="1">
    <source>
        <dbReference type="EMBL" id="MBK1633869.1"/>
    </source>
</evidence>
<dbReference type="RefSeq" id="WP_200243368.1">
    <property type="nucleotide sequence ID" value="NZ_NRRV01000133.1"/>
</dbReference>
<comment type="caution">
    <text evidence="1">The sequence shown here is derived from an EMBL/GenBank/DDBJ whole genome shotgun (WGS) entry which is preliminary data.</text>
</comment>
<dbReference type="InterPro" id="IPR049204">
    <property type="entry name" value="DUF6858"/>
</dbReference>
<accession>A0ABS1CPY3</accession>
<sequence length="138" mass="15232">MKQTLLQEKYPVYTLEVPKAESRFEDVDAILGHLRECVEGHKVARMIGEFDHHAHTSDLPEGDIAGDIRAAKHIVFCFGTHLPNPQVMAVRPRSIGVADLGDRFVISFLEAPMPLANNAMTAWVRAIVSEQVTDSAVA</sequence>
<dbReference type="Pfam" id="PF21651">
    <property type="entry name" value="DUF6858"/>
    <property type="match status" value="1"/>
</dbReference>
<proteinExistence type="predicted"/>
<gene>
    <name evidence="1" type="ORF">CKO31_24685</name>
</gene>
<evidence type="ECO:0000313" key="2">
    <source>
        <dbReference type="Proteomes" id="UP000748752"/>
    </source>
</evidence>
<name>A0ABS1CPY3_9GAMM</name>
<reference evidence="1 2" key="1">
    <citation type="journal article" date="2020" name="Microorganisms">
        <title>Osmotic Adaptation and Compatible Solute Biosynthesis of Phototrophic Bacteria as Revealed from Genome Analyses.</title>
        <authorList>
            <person name="Imhoff J.F."/>
            <person name="Rahn T."/>
            <person name="Kunzel S."/>
            <person name="Keller A."/>
            <person name="Neulinger S.C."/>
        </authorList>
    </citation>
    <scope>NUCLEOTIDE SEQUENCE [LARGE SCALE GENOMIC DNA]</scope>
    <source>
        <strain evidence="1 2">DSM 6210</strain>
    </source>
</reference>
<dbReference type="EMBL" id="NRRV01000133">
    <property type="protein sequence ID" value="MBK1633869.1"/>
    <property type="molecule type" value="Genomic_DNA"/>
</dbReference>
<organism evidence="1 2">
    <name type="scientific">Thiohalocapsa halophila</name>
    <dbReference type="NCBI Taxonomy" id="69359"/>
    <lineage>
        <taxon>Bacteria</taxon>
        <taxon>Pseudomonadati</taxon>
        <taxon>Pseudomonadota</taxon>
        <taxon>Gammaproteobacteria</taxon>
        <taxon>Chromatiales</taxon>
        <taxon>Chromatiaceae</taxon>
        <taxon>Thiohalocapsa</taxon>
    </lineage>
</organism>
<dbReference type="Proteomes" id="UP000748752">
    <property type="component" value="Unassembled WGS sequence"/>
</dbReference>